<evidence type="ECO:0008006" key="4">
    <source>
        <dbReference type="Google" id="ProtNLM"/>
    </source>
</evidence>
<dbReference type="AlphaFoldDB" id="A0A6F8U6I2"/>
<dbReference type="EMBL" id="AP022843">
    <property type="protein sequence ID" value="BCB08736.1"/>
    <property type="molecule type" value="Genomic_DNA"/>
</dbReference>
<dbReference type="Proteomes" id="UP000502259">
    <property type="component" value="Chromosome"/>
</dbReference>
<feature type="chain" id="PRO_5026138606" description="Porin" evidence="1">
    <location>
        <begin position="39"/>
        <end position="411"/>
    </location>
</feature>
<gene>
    <name evidence="2" type="ORF">HHSLTHF2_26260</name>
</gene>
<keyword evidence="3" id="KW-1185">Reference proteome</keyword>
<evidence type="ECO:0000313" key="3">
    <source>
        <dbReference type="Proteomes" id="UP000502259"/>
    </source>
</evidence>
<dbReference type="SUPFAM" id="SSF56935">
    <property type="entry name" value="Porins"/>
    <property type="match status" value="1"/>
</dbReference>
<proteinExistence type="predicted"/>
<dbReference type="InterPro" id="IPR023614">
    <property type="entry name" value="Porin_dom_sf"/>
</dbReference>
<feature type="signal peptide" evidence="1">
    <location>
        <begin position="1"/>
        <end position="38"/>
    </location>
</feature>
<evidence type="ECO:0000256" key="1">
    <source>
        <dbReference type="SAM" id="SignalP"/>
    </source>
</evidence>
<reference evidence="2 3" key="1">
    <citation type="submission" date="2020-03" db="EMBL/GenBank/DDBJ databases">
        <title>Complete Genome Sequence of Halomonas hydrothermalis Strain Slthf2, Halophilic Bacterium Isolated from Deep-Sea Hydrothermal-Vent Environments.</title>
        <authorList>
            <person name="Takeyama N."/>
            <person name="Huang M."/>
            <person name="Sato K."/>
            <person name="Galipon J."/>
            <person name="Arakawa K."/>
        </authorList>
    </citation>
    <scope>NUCLEOTIDE SEQUENCE [LARGE SCALE GENOMIC DNA]</scope>
    <source>
        <strain evidence="2 3">Slthf2</strain>
    </source>
</reference>
<evidence type="ECO:0000313" key="2">
    <source>
        <dbReference type="EMBL" id="BCB08736.1"/>
    </source>
</evidence>
<protein>
    <recommendedName>
        <fullName evidence="4">Porin</fullName>
    </recommendedName>
</protein>
<dbReference type="RefSeq" id="WP_197915463.1">
    <property type="nucleotide sequence ID" value="NZ_AP022843.1"/>
</dbReference>
<keyword evidence="1" id="KW-0732">Signal</keyword>
<organism evidence="2 3">
    <name type="scientific">Halomonas hydrothermalis</name>
    <dbReference type="NCBI Taxonomy" id="115561"/>
    <lineage>
        <taxon>Bacteria</taxon>
        <taxon>Pseudomonadati</taxon>
        <taxon>Pseudomonadota</taxon>
        <taxon>Gammaproteobacteria</taxon>
        <taxon>Oceanospirillales</taxon>
        <taxon>Halomonadaceae</taxon>
        <taxon>Halomonas</taxon>
    </lineage>
</organism>
<name>A0A6F8U6I2_9GAMM</name>
<accession>A0A6F8U6I2</accession>
<sequence>MKMSKLFQWNEHFSVTRRPTAAVLTSLLALPVYSSAWANDNVLDTLQVHGFLSQALIITNDNDFFGRSSENAGSLEYTEIGVNASIRPHRNVLVAAQVLSRRAGGETSDAAPTLDYGVVDYQMVSNQQRTLGLQLGRFKNPFGLYNQTRDVAFTRPSILLPQSIYFDRTRSLGIAGDGASIYHEERTPSGVFRFQAGVGKTRIEGDVDQALGFNRFPGSLQAGSSAIGQIRYEDNSGHFLMALSTASANADYEGAQAPLTNGSFQFQPWVFSLQYNDELWSLTSEYALRTIELDGFNPAIDNKKTGESWYVQYTRRMDNDWQWLIRFDRLVNDRSDRSGTQYAQSGLGPAHSQFADDVTFGVQWTPRPNLMLAGEYHHVDGTGWLPLPKDTDASETSRHWNMLLFQLSLRF</sequence>
<dbReference type="Gene3D" id="2.40.160.10">
    <property type="entry name" value="Porin"/>
    <property type="match status" value="1"/>
</dbReference>